<dbReference type="PANTHER" id="PTHR48111">
    <property type="entry name" value="REGULATOR OF RPOS"/>
    <property type="match status" value="1"/>
</dbReference>
<keyword evidence="4" id="KW-0238">DNA-binding</keyword>
<evidence type="ECO:0000256" key="3">
    <source>
        <dbReference type="ARBA" id="ARBA00023015"/>
    </source>
</evidence>
<evidence type="ECO:0000256" key="1">
    <source>
        <dbReference type="ARBA" id="ARBA00022553"/>
    </source>
</evidence>
<keyword evidence="2" id="KW-0902">Two-component regulatory system</keyword>
<dbReference type="Pfam" id="PF00072">
    <property type="entry name" value="Response_reg"/>
    <property type="match status" value="1"/>
</dbReference>
<name>A0ABT3WHH8_9PROT</name>
<keyword evidence="3" id="KW-0805">Transcription regulation</keyword>
<dbReference type="SUPFAM" id="SSF52172">
    <property type="entry name" value="CheY-like"/>
    <property type="match status" value="1"/>
</dbReference>
<dbReference type="InterPro" id="IPR039420">
    <property type="entry name" value="WalR-like"/>
</dbReference>
<reference evidence="8" key="1">
    <citation type="submission" date="2022-07" db="EMBL/GenBank/DDBJ databases">
        <title>Bombella genomes.</title>
        <authorList>
            <person name="Harer L."/>
            <person name="Styblova S."/>
            <person name="Ehrmann M."/>
        </authorList>
    </citation>
    <scope>NUCLEOTIDE SEQUENCE</scope>
    <source>
        <strain evidence="8">TMW 2.2559</strain>
    </source>
</reference>
<dbReference type="InterPro" id="IPR011006">
    <property type="entry name" value="CheY-like_superfamily"/>
</dbReference>
<dbReference type="RefSeq" id="WP_266127314.1">
    <property type="nucleotide sequence ID" value="NZ_JANIDV010000002.1"/>
</dbReference>
<comment type="caution">
    <text evidence="6">Lacks conserved residue(s) required for the propagation of feature annotation.</text>
</comment>
<dbReference type="PROSITE" id="PS50110">
    <property type="entry name" value="RESPONSE_REGULATORY"/>
    <property type="match status" value="1"/>
</dbReference>
<evidence type="ECO:0000313" key="8">
    <source>
        <dbReference type="EMBL" id="MCX5616331.1"/>
    </source>
</evidence>
<sequence length="115" mass="12759">MRILTADSDNVAIGHLIKVLGKSSYTVDHVKTADEALNMFKHYDYDLFITALGLSDLPGEELIRQFRRSRVSTPIMVLSSRTDCQTKVAAFFAGALMTMSPSHSTSARRRPASRP</sequence>
<dbReference type="SMART" id="SM00448">
    <property type="entry name" value="REC"/>
    <property type="match status" value="1"/>
</dbReference>
<evidence type="ECO:0000256" key="6">
    <source>
        <dbReference type="PROSITE-ProRule" id="PRU00169"/>
    </source>
</evidence>
<protein>
    <submittedName>
        <fullName evidence="8">Response regulator</fullName>
    </submittedName>
</protein>
<keyword evidence="1" id="KW-0597">Phosphoprotein</keyword>
<keyword evidence="9" id="KW-1185">Reference proteome</keyword>
<evidence type="ECO:0000256" key="5">
    <source>
        <dbReference type="ARBA" id="ARBA00023163"/>
    </source>
</evidence>
<evidence type="ECO:0000256" key="2">
    <source>
        <dbReference type="ARBA" id="ARBA00023012"/>
    </source>
</evidence>
<keyword evidence="5" id="KW-0804">Transcription</keyword>
<dbReference type="InterPro" id="IPR001789">
    <property type="entry name" value="Sig_transdc_resp-reg_receiver"/>
</dbReference>
<proteinExistence type="predicted"/>
<dbReference type="Gene3D" id="3.40.50.2300">
    <property type="match status" value="1"/>
</dbReference>
<evidence type="ECO:0000256" key="4">
    <source>
        <dbReference type="ARBA" id="ARBA00023125"/>
    </source>
</evidence>
<dbReference type="PANTHER" id="PTHR48111:SF1">
    <property type="entry name" value="TWO-COMPONENT RESPONSE REGULATOR ORR33"/>
    <property type="match status" value="1"/>
</dbReference>
<dbReference type="EMBL" id="JANIDV010000002">
    <property type="protein sequence ID" value="MCX5616331.1"/>
    <property type="molecule type" value="Genomic_DNA"/>
</dbReference>
<comment type="caution">
    <text evidence="8">The sequence shown here is derived from an EMBL/GenBank/DDBJ whole genome shotgun (WGS) entry which is preliminary data.</text>
</comment>
<evidence type="ECO:0000313" key="9">
    <source>
        <dbReference type="Proteomes" id="UP001165633"/>
    </source>
</evidence>
<accession>A0ABT3WHH8</accession>
<gene>
    <name evidence="8" type="ORF">NQF87_05000</name>
</gene>
<evidence type="ECO:0000259" key="7">
    <source>
        <dbReference type="PROSITE" id="PS50110"/>
    </source>
</evidence>
<feature type="domain" description="Response regulatory" evidence="7">
    <location>
        <begin position="2"/>
        <end position="115"/>
    </location>
</feature>
<dbReference type="Proteomes" id="UP001165633">
    <property type="component" value="Unassembled WGS sequence"/>
</dbReference>
<organism evidence="8 9">
    <name type="scientific">Bombella dulcis</name>
    <dbReference type="NCBI Taxonomy" id="2967339"/>
    <lineage>
        <taxon>Bacteria</taxon>
        <taxon>Pseudomonadati</taxon>
        <taxon>Pseudomonadota</taxon>
        <taxon>Alphaproteobacteria</taxon>
        <taxon>Acetobacterales</taxon>
        <taxon>Acetobacteraceae</taxon>
        <taxon>Bombella</taxon>
    </lineage>
</organism>